<protein>
    <submittedName>
        <fullName evidence="2">Uma2 family endonuclease</fullName>
    </submittedName>
</protein>
<dbReference type="InterPro" id="IPR012296">
    <property type="entry name" value="Nuclease_put_TT1808"/>
</dbReference>
<keyword evidence="2" id="KW-0378">Hydrolase</keyword>
<sequence length="183" mass="19877">MERKPATYADLVALPDNVIGELIGGVLHASPWPAGAEIIAGINLGAALGMPIVTGRGGTGGWVMLRKPELRLGEDVLVPDLVGWHHERIPNPREVEAFTMVPDWVCEVIAPSTQTLDLEVKLPVYAREGVRHVWLVDPRAKVLEVLRLEGSGYSLVVTHSGPAVVRAEPFDAVELKLSFIWGK</sequence>
<dbReference type="EMBL" id="CP071090">
    <property type="protein sequence ID" value="QSQ18820.1"/>
    <property type="molecule type" value="Genomic_DNA"/>
</dbReference>
<dbReference type="RefSeq" id="WP_206720408.1">
    <property type="nucleotide sequence ID" value="NZ_CP071090.1"/>
</dbReference>
<proteinExistence type="predicted"/>
<dbReference type="Gene3D" id="3.90.1570.10">
    <property type="entry name" value="tt1808, chain A"/>
    <property type="match status" value="1"/>
</dbReference>
<evidence type="ECO:0000313" key="2">
    <source>
        <dbReference type="EMBL" id="QSQ18820.1"/>
    </source>
</evidence>
<feature type="domain" description="Putative restriction endonuclease" evidence="1">
    <location>
        <begin position="16"/>
        <end position="173"/>
    </location>
</feature>
<dbReference type="CDD" id="cd06260">
    <property type="entry name" value="DUF820-like"/>
    <property type="match status" value="1"/>
</dbReference>
<keyword evidence="2" id="KW-0540">Nuclease</keyword>
<accession>A0ABX7NMK6</accession>
<dbReference type="PANTHER" id="PTHR34107:SF4">
    <property type="entry name" value="SLL1222 PROTEIN"/>
    <property type="match status" value="1"/>
</dbReference>
<evidence type="ECO:0000259" key="1">
    <source>
        <dbReference type="Pfam" id="PF05685"/>
    </source>
</evidence>
<dbReference type="Pfam" id="PF05685">
    <property type="entry name" value="Uma2"/>
    <property type="match status" value="1"/>
</dbReference>
<dbReference type="InterPro" id="IPR011335">
    <property type="entry name" value="Restrct_endonuc-II-like"/>
</dbReference>
<keyword evidence="3" id="KW-1185">Reference proteome</keyword>
<organism evidence="2 3">
    <name type="scientific">Pyxidicoccus parkwayensis</name>
    <dbReference type="NCBI Taxonomy" id="2813578"/>
    <lineage>
        <taxon>Bacteria</taxon>
        <taxon>Pseudomonadati</taxon>
        <taxon>Myxococcota</taxon>
        <taxon>Myxococcia</taxon>
        <taxon>Myxococcales</taxon>
        <taxon>Cystobacterineae</taxon>
        <taxon>Myxococcaceae</taxon>
        <taxon>Pyxidicoccus</taxon>
    </lineage>
</organism>
<name>A0ABX7NMK6_9BACT</name>
<dbReference type="GO" id="GO:0004519">
    <property type="term" value="F:endonuclease activity"/>
    <property type="evidence" value="ECO:0007669"/>
    <property type="project" value="UniProtKB-KW"/>
</dbReference>
<keyword evidence="2" id="KW-0255">Endonuclease</keyword>
<evidence type="ECO:0000313" key="3">
    <source>
        <dbReference type="Proteomes" id="UP000662747"/>
    </source>
</evidence>
<dbReference type="InterPro" id="IPR008538">
    <property type="entry name" value="Uma2"/>
</dbReference>
<dbReference type="Proteomes" id="UP000662747">
    <property type="component" value="Chromosome"/>
</dbReference>
<dbReference type="SUPFAM" id="SSF52980">
    <property type="entry name" value="Restriction endonuclease-like"/>
    <property type="match status" value="1"/>
</dbReference>
<dbReference type="PANTHER" id="PTHR34107">
    <property type="entry name" value="SLL0198 PROTEIN-RELATED"/>
    <property type="match status" value="1"/>
</dbReference>
<reference evidence="2 3" key="1">
    <citation type="submission" date="2021-02" db="EMBL/GenBank/DDBJ databases">
        <title>De Novo genome assembly of isolated myxobacteria.</title>
        <authorList>
            <person name="Stevens D.C."/>
        </authorList>
    </citation>
    <scope>NUCLEOTIDE SEQUENCE [LARGE SCALE GENOMIC DNA]</scope>
    <source>
        <strain evidence="3">SCPEA02</strain>
    </source>
</reference>
<gene>
    <name evidence="2" type="ORF">JY651_26035</name>
</gene>